<evidence type="ECO:0000256" key="1">
    <source>
        <dbReference type="ARBA" id="ARBA00022603"/>
    </source>
</evidence>
<evidence type="ECO:0000259" key="3">
    <source>
        <dbReference type="Pfam" id="PF05175"/>
    </source>
</evidence>
<name>A0A4R2NQL8_9BACL</name>
<feature type="domain" description="Methyltransferase small" evidence="3">
    <location>
        <begin position="2"/>
        <end position="167"/>
    </location>
</feature>
<evidence type="ECO:0000313" key="5">
    <source>
        <dbReference type="Proteomes" id="UP000295416"/>
    </source>
</evidence>
<accession>A0A4R2NQL8</accession>
<dbReference type="PANTHER" id="PTHR47816">
    <property type="entry name" value="RIBOSOMAL RNA SMALL SUBUNIT METHYLTRANSFERASE C"/>
    <property type="match status" value="1"/>
</dbReference>
<dbReference type="InterPro" id="IPR007848">
    <property type="entry name" value="Small_mtfrase_dom"/>
</dbReference>
<protein>
    <submittedName>
        <fullName evidence="4">16S rRNA m(2)G 1207 methyltransferase</fullName>
    </submittedName>
</protein>
<organism evidence="4 5">
    <name type="scientific">Scopulibacillus darangshiensis</name>
    <dbReference type="NCBI Taxonomy" id="442528"/>
    <lineage>
        <taxon>Bacteria</taxon>
        <taxon>Bacillati</taxon>
        <taxon>Bacillota</taxon>
        <taxon>Bacilli</taxon>
        <taxon>Bacillales</taxon>
        <taxon>Sporolactobacillaceae</taxon>
        <taxon>Scopulibacillus</taxon>
    </lineage>
</organism>
<dbReference type="Gene3D" id="3.40.50.150">
    <property type="entry name" value="Vaccinia Virus protein VP39"/>
    <property type="match status" value="1"/>
</dbReference>
<dbReference type="SUPFAM" id="SSF53335">
    <property type="entry name" value="S-adenosyl-L-methionine-dependent methyltransferases"/>
    <property type="match status" value="1"/>
</dbReference>
<keyword evidence="1 4" id="KW-0489">Methyltransferase</keyword>
<comment type="caution">
    <text evidence="4">The sequence shown here is derived from an EMBL/GenBank/DDBJ whole genome shotgun (WGS) entry which is preliminary data.</text>
</comment>
<evidence type="ECO:0000256" key="2">
    <source>
        <dbReference type="ARBA" id="ARBA00022679"/>
    </source>
</evidence>
<dbReference type="AlphaFoldDB" id="A0A4R2NQL8"/>
<keyword evidence="5" id="KW-1185">Reference proteome</keyword>
<sequence>MSFLTDRGVFSKGDIDFGSRLLAETFQLPEIDGSILDVGCGYGPLGITISKAFPNREVTMIDINERAVGLAKNNAERNDAKVTVVQSDLFENVSGNYAAVITNPPIRAGKQIVHNVFSGAYSLLSDEGELWVVIQKKQGAPSALEALGEQFGEVETVVKKKGYYIIKAKKV</sequence>
<proteinExistence type="predicted"/>
<dbReference type="GO" id="GO:0032259">
    <property type="term" value="P:methylation"/>
    <property type="evidence" value="ECO:0007669"/>
    <property type="project" value="UniProtKB-KW"/>
</dbReference>
<keyword evidence="2 4" id="KW-0808">Transferase</keyword>
<dbReference type="InterPro" id="IPR029063">
    <property type="entry name" value="SAM-dependent_MTases_sf"/>
</dbReference>
<dbReference type="Proteomes" id="UP000295416">
    <property type="component" value="Unassembled WGS sequence"/>
</dbReference>
<dbReference type="CDD" id="cd02440">
    <property type="entry name" value="AdoMet_MTases"/>
    <property type="match status" value="1"/>
</dbReference>
<gene>
    <name evidence="4" type="ORF">EV207_12626</name>
</gene>
<dbReference type="Pfam" id="PF05175">
    <property type="entry name" value="MTS"/>
    <property type="match status" value="1"/>
</dbReference>
<dbReference type="InterPro" id="IPR046977">
    <property type="entry name" value="RsmC/RlmG"/>
</dbReference>
<dbReference type="GO" id="GO:0008757">
    <property type="term" value="F:S-adenosylmethionine-dependent methyltransferase activity"/>
    <property type="evidence" value="ECO:0007669"/>
    <property type="project" value="InterPro"/>
</dbReference>
<dbReference type="EMBL" id="SLXK01000026">
    <property type="protein sequence ID" value="TCP24153.1"/>
    <property type="molecule type" value="Genomic_DNA"/>
</dbReference>
<evidence type="ECO:0000313" key="4">
    <source>
        <dbReference type="EMBL" id="TCP24153.1"/>
    </source>
</evidence>
<dbReference type="PANTHER" id="PTHR47816:SF4">
    <property type="entry name" value="RIBOSOMAL RNA SMALL SUBUNIT METHYLTRANSFERASE C"/>
    <property type="match status" value="1"/>
</dbReference>
<reference evidence="4 5" key="1">
    <citation type="submission" date="2019-03" db="EMBL/GenBank/DDBJ databases">
        <title>Genomic Encyclopedia of Type Strains, Phase IV (KMG-IV): sequencing the most valuable type-strain genomes for metagenomic binning, comparative biology and taxonomic classification.</title>
        <authorList>
            <person name="Goeker M."/>
        </authorList>
    </citation>
    <scope>NUCLEOTIDE SEQUENCE [LARGE SCALE GENOMIC DNA]</scope>
    <source>
        <strain evidence="4 5">DSM 19377</strain>
    </source>
</reference>